<dbReference type="PROSITE" id="PS51352">
    <property type="entry name" value="THIOREDOXIN_2"/>
    <property type="match status" value="1"/>
</dbReference>
<dbReference type="GO" id="GO:0016491">
    <property type="term" value="F:oxidoreductase activity"/>
    <property type="evidence" value="ECO:0007669"/>
    <property type="project" value="InterPro"/>
</dbReference>
<dbReference type="InterPro" id="IPR000866">
    <property type="entry name" value="AhpC/TSA"/>
</dbReference>
<dbReference type="Pfam" id="PF00578">
    <property type="entry name" value="AhpC-TSA"/>
    <property type="match status" value="1"/>
</dbReference>
<dbReference type="InterPro" id="IPR013766">
    <property type="entry name" value="Thioredoxin_domain"/>
</dbReference>
<protein>
    <submittedName>
        <fullName evidence="2">Thioredoxin family protein</fullName>
    </submittedName>
</protein>
<dbReference type="GO" id="GO:0016209">
    <property type="term" value="F:antioxidant activity"/>
    <property type="evidence" value="ECO:0007669"/>
    <property type="project" value="InterPro"/>
</dbReference>
<evidence type="ECO:0000313" key="2">
    <source>
        <dbReference type="EMBL" id="TXC75578.1"/>
    </source>
</evidence>
<evidence type="ECO:0000259" key="1">
    <source>
        <dbReference type="PROSITE" id="PS51352"/>
    </source>
</evidence>
<gene>
    <name evidence="2" type="ORF">FRX97_11945</name>
</gene>
<dbReference type="SUPFAM" id="SSF52833">
    <property type="entry name" value="Thioredoxin-like"/>
    <property type="match status" value="1"/>
</dbReference>
<dbReference type="PANTHER" id="PTHR43640">
    <property type="entry name" value="OS07G0260300 PROTEIN"/>
    <property type="match status" value="1"/>
</dbReference>
<proteinExistence type="predicted"/>
<dbReference type="AlphaFoldDB" id="A0A5C6UX59"/>
<dbReference type="CDD" id="cd02969">
    <property type="entry name" value="PRX_like1"/>
    <property type="match status" value="1"/>
</dbReference>
<dbReference type="Gene3D" id="3.40.30.10">
    <property type="entry name" value="Glutaredoxin"/>
    <property type="match status" value="1"/>
</dbReference>
<feature type="domain" description="Thioredoxin" evidence="1">
    <location>
        <begin position="9"/>
        <end position="165"/>
    </location>
</feature>
<evidence type="ECO:0000313" key="3">
    <source>
        <dbReference type="Proteomes" id="UP000321168"/>
    </source>
</evidence>
<dbReference type="RefSeq" id="WP_147015457.1">
    <property type="nucleotide sequence ID" value="NZ_VORB01000014.1"/>
</dbReference>
<comment type="caution">
    <text evidence="2">The sequence shown here is derived from an EMBL/GenBank/DDBJ whole genome shotgun (WGS) entry which is preliminary data.</text>
</comment>
<reference evidence="2 3" key="1">
    <citation type="submission" date="2019-08" db="EMBL/GenBank/DDBJ databases">
        <title>Genome of Luteibaculum oceani JCM 18817.</title>
        <authorList>
            <person name="Bowman J.P."/>
        </authorList>
    </citation>
    <scope>NUCLEOTIDE SEQUENCE [LARGE SCALE GENOMIC DNA]</scope>
    <source>
        <strain evidence="2 3">JCM 18817</strain>
    </source>
</reference>
<accession>A0A5C6UX59</accession>
<dbReference type="EMBL" id="VORB01000014">
    <property type="protein sequence ID" value="TXC75578.1"/>
    <property type="molecule type" value="Genomic_DNA"/>
</dbReference>
<dbReference type="Proteomes" id="UP000321168">
    <property type="component" value="Unassembled WGS sequence"/>
</dbReference>
<dbReference type="InterPro" id="IPR047262">
    <property type="entry name" value="PRX-like1"/>
</dbReference>
<keyword evidence="3" id="KW-1185">Reference proteome</keyword>
<dbReference type="InterPro" id="IPR036249">
    <property type="entry name" value="Thioredoxin-like_sf"/>
</dbReference>
<sequence length="184" mass="20608">MALTKTKPKELGFKAPDFSLLDPKDNESKTLNLLMGKRGTIVAFICNHCPYVKHVIEEINNIAIDYKERGINLIAINSNDIENYPEDHPDKMVEWANALGFQFPYLFDENQEVAKAYDAVCTPEFSLFDEELKCVYRGRLDAASPGNKAPVNGADLRAAIDSLLSGNKEIPNQIPSMGCNIKWK</sequence>
<name>A0A5C6UX59_9FLAO</name>
<dbReference type="PANTHER" id="PTHR43640:SF1">
    <property type="entry name" value="THIOREDOXIN-DEPENDENT PEROXIREDOXIN"/>
    <property type="match status" value="1"/>
</dbReference>
<organism evidence="2 3">
    <name type="scientific">Luteibaculum oceani</name>
    <dbReference type="NCBI Taxonomy" id="1294296"/>
    <lineage>
        <taxon>Bacteria</taxon>
        <taxon>Pseudomonadati</taxon>
        <taxon>Bacteroidota</taxon>
        <taxon>Flavobacteriia</taxon>
        <taxon>Flavobacteriales</taxon>
        <taxon>Luteibaculaceae</taxon>
        <taxon>Luteibaculum</taxon>
    </lineage>
</organism>
<dbReference type="OrthoDB" id="9809746at2"/>